<keyword evidence="5" id="KW-0539">Nucleus</keyword>
<dbReference type="PANTHER" id="PTHR39267:SF1">
    <property type="entry name" value="SURVIVAL MOTOR NEURON PROTEIN"/>
    <property type="match status" value="1"/>
</dbReference>
<dbReference type="InterPro" id="IPR002999">
    <property type="entry name" value="Tudor"/>
</dbReference>
<evidence type="ECO:0000256" key="1">
    <source>
        <dbReference type="ARBA" id="ARBA00004123"/>
    </source>
</evidence>
<proteinExistence type="inferred from homology"/>
<dbReference type="PANTHER" id="PTHR39267">
    <property type="entry name" value="SURVIVAL MOTOR NEURON-LIKE PROTEIN 1"/>
    <property type="match status" value="1"/>
</dbReference>
<evidence type="ECO:0000256" key="5">
    <source>
        <dbReference type="ARBA" id="ARBA00023242"/>
    </source>
</evidence>
<evidence type="ECO:0000256" key="3">
    <source>
        <dbReference type="ARBA" id="ARBA00022664"/>
    </source>
</evidence>
<evidence type="ECO:0000256" key="6">
    <source>
        <dbReference type="SAM" id="MobiDB-lite"/>
    </source>
</evidence>
<reference evidence="8" key="1">
    <citation type="submission" date="2021-12" db="EMBL/GenBank/DDBJ databases">
        <authorList>
            <person name="King R."/>
        </authorList>
    </citation>
    <scope>NUCLEOTIDE SEQUENCE</scope>
</reference>
<dbReference type="Gene3D" id="3.40.190.10">
    <property type="entry name" value="Periplasmic binding protein-like II"/>
    <property type="match status" value="1"/>
</dbReference>
<evidence type="ECO:0000256" key="2">
    <source>
        <dbReference type="ARBA" id="ARBA00005371"/>
    </source>
</evidence>
<feature type="region of interest" description="Disordered" evidence="6">
    <location>
        <begin position="134"/>
        <end position="159"/>
    </location>
</feature>
<dbReference type="CDD" id="cd22852">
    <property type="entry name" value="SMN_C"/>
    <property type="match status" value="1"/>
</dbReference>
<keyword evidence="9" id="KW-1185">Reference proteome</keyword>
<keyword evidence="4" id="KW-0508">mRNA splicing</keyword>
<evidence type="ECO:0000313" key="9">
    <source>
        <dbReference type="Proteomes" id="UP001152759"/>
    </source>
</evidence>
<dbReference type="EMBL" id="OU963863">
    <property type="protein sequence ID" value="CAH0385264.1"/>
    <property type="molecule type" value="Genomic_DNA"/>
</dbReference>
<keyword evidence="3" id="KW-0507">mRNA processing</keyword>
<sequence length="235" mass="26914">MAQLECPQETIEIDGVVYDNLLLVKAYEQAIDETNKNIILGKVEPDVEMPHHAPSTVPQKVLLEEGMFVRALYSEDQKYYEATIIKVFETCCLVEFAGYKNREKVANKYIQKSLGKEAQQRQIMEATAEVDELTDNRTAQSSEIETDEMTECDSSRPLFRMPPDRSTFSPFKGGQPMIPPPIPPHIMNHFPQSESEIVSSMLLSWYMSGYHTGYWQGYQASKNRSNSGRSRFRKK</sequence>
<dbReference type="Pfam" id="PF20635">
    <property type="entry name" value="SMN_YG-box"/>
    <property type="match status" value="1"/>
</dbReference>
<dbReference type="GO" id="GO:0005634">
    <property type="term" value="C:nucleus"/>
    <property type="evidence" value="ECO:0007669"/>
    <property type="project" value="UniProtKB-SubCell"/>
</dbReference>
<dbReference type="GO" id="GO:0006397">
    <property type="term" value="P:mRNA processing"/>
    <property type="evidence" value="ECO:0007669"/>
    <property type="project" value="UniProtKB-KW"/>
</dbReference>
<gene>
    <name evidence="8" type="ORF">BEMITA_LOCUS4507</name>
</gene>
<evidence type="ECO:0000313" key="8">
    <source>
        <dbReference type="EMBL" id="CAH0385264.1"/>
    </source>
</evidence>
<dbReference type="InterPro" id="IPR040424">
    <property type="entry name" value="Smn1"/>
</dbReference>
<evidence type="ECO:0000256" key="4">
    <source>
        <dbReference type="ARBA" id="ARBA00023187"/>
    </source>
</evidence>
<accession>A0A9P0A6G9</accession>
<organism evidence="8 9">
    <name type="scientific">Bemisia tabaci</name>
    <name type="common">Sweetpotato whitefly</name>
    <name type="synonym">Aleurodes tabaci</name>
    <dbReference type="NCBI Taxonomy" id="7038"/>
    <lineage>
        <taxon>Eukaryota</taxon>
        <taxon>Metazoa</taxon>
        <taxon>Ecdysozoa</taxon>
        <taxon>Arthropoda</taxon>
        <taxon>Hexapoda</taxon>
        <taxon>Insecta</taxon>
        <taxon>Pterygota</taxon>
        <taxon>Neoptera</taxon>
        <taxon>Paraneoptera</taxon>
        <taxon>Hemiptera</taxon>
        <taxon>Sternorrhyncha</taxon>
        <taxon>Aleyrodoidea</taxon>
        <taxon>Aleyrodidae</taxon>
        <taxon>Aleyrodinae</taxon>
        <taxon>Bemisia</taxon>
    </lineage>
</organism>
<dbReference type="SUPFAM" id="SSF63748">
    <property type="entry name" value="Tudor/PWWP/MBT"/>
    <property type="match status" value="1"/>
</dbReference>
<comment type="similarity">
    <text evidence="2">Belongs to the SMN family.</text>
</comment>
<dbReference type="Gene3D" id="2.30.30.140">
    <property type="match status" value="1"/>
</dbReference>
<dbReference type="CDD" id="cd21182">
    <property type="entry name" value="Tudor_SMN_SPF30-like"/>
    <property type="match status" value="1"/>
</dbReference>
<dbReference type="AlphaFoldDB" id="A0A9P0A6G9"/>
<dbReference type="Proteomes" id="UP001152759">
    <property type="component" value="Chromosome 2"/>
</dbReference>
<name>A0A9P0A6G9_BEMTA</name>
<feature type="domain" description="Tudor" evidence="7">
    <location>
        <begin position="61"/>
        <end position="118"/>
    </location>
</feature>
<comment type="subcellular location">
    <subcellularLocation>
        <location evidence="1">Nucleus</location>
    </subcellularLocation>
</comment>
<dbReference type="InterPro" id="IPR047313">
    <property type="entry name" value="SMN_C"/>
</dbReference>
<dbReference type="SMART" id="SM00333">
    <property type="entry name" value="TUDOR"/>
    <property type="match status" value="1"/>
</dbReference>
<protein>
    <recommendedName>
        <fullName evidence="7">Tudor domain-containing protein</fullName>
    </recommendedName>
</protein>
<dbReference type="GO" id="GO:0008380">
    <property type="term" value="P:RNA splicing"/>
    <property type="evidence" value="ECO:0007669"/>
    <property type="project" value="UniProtKB-KW"/>
</dbReference>
<evidence type="ECO:0000259" key="7">
    <source>
        <dbReference type="SMART" id="SM00333"/>
    </source>
</evidence>